<comment type="catalytic activity">
    <reaction evidence="1">
        <text>ATP-independent breakage of single-stranded DNA, followed by passage and rejoining.</text>
        <dbReference type="EC" id="5.6.2.1"/>
    </reaction>
</comment>
<keyword evidence="4" id="KW-0799">Topoisomerase</keyword>
<organism evidence="9 10">
    <name type="scientific">Novosphingobium aquae</name>
    <dbReference type="NCBI Taxonomy" id="3133435"/>
    <lineage>
        <taxon>Bacteria</taxon>
        <taxon>Pseudomonadati</taxon>
        <taxon>Pseudomonadota</taxon>
        <taxon>Alphaproteobacteria</taxon>
        <taxon>Sphingomonadales</taxon>
        <taxon>Sphingomonadaceae</taxon>
        <taxon>Novosphingobium</taxon>
    </lineage>
</organism>
<dbReference type="Pfam" id="PF21338">
    <property type="entry name" value="Top1B_N_bact"/>
    <property type="match status" value="1"/>
</dbReference>
<dbReference type="Proteomes" id="UP001379235">
    <property type="component" value="Unassembled WGS sequence"/>
</dbReference>
<sequence length="331" mass="36835">MKLIYVSDDLPGIGRKQVRGKWAYFAADGTRITHRDEITRLNAIALPPAYIDAWFAPAANAHILATGIDARGRKQYRYHPDFRSQRDARKFDGCACFARLLPLIRERVEADLQAPVISRERAIASIVRLLDTGGIRVGNEAYAKANKSFGATTLRMRHAKVVGNTLHLTFRAKSGKQCAMRVSDRGLARFVRAMQDLPGQRLFQYVDEHGETVPIASTDVNDYIRETMGGEFTAKDFRTWAASAVAFETVHSAGSNVPKLAVLEAVADQLGNTPAIARKSYVHPAILAALDDQSVIRSLRLPRATRWLSRYERGLIDFLEDQPGSRELLCA</sequence>
<dbReference type="InterPro" id="IPR013500">
    <property type="entry name" value="TopoI_cat_euk"/>
</dbReference>
<dbReference type="InterPro" id="IPR001631">
    <property type="entry name" value="TopoI"/>
</dbReference>
<dbReference type="InterPro" id="IPR035447">
    <property type="entry name" value="DNA_topo_I_N_sf"/>
</dbReference>
<accession>A0ABU8S4E0</accession>
<dbReference type="Pfam" id="PF01028">
    <property type="entry name" value="Topoisom_I"/>
    <property type="match status" value="1"/>
</dbReference>
<evidence type="ECO:0000256" key="2">
    <source>
        <dbReference type="ARBA" id="ARBA00006645"/>
    </source>
</evidence>
<gene>
    <name evidence="9" type="ORF">WG900_02710</name>
</gene>
<comment type="caution">
    <text evidence="9">The sequence shown here is derived from an EMBL/GenBank/DDBJ whole genome shotgun (WGS) entry which is preliminary data.</text>
</comment>
<evidence type="ECO:0000256" key="3">
    <source>
        <dbReference type="ARBA" id="ARBA00012891"/>
    </source>
</evidence>
<dbReference type="SUPFAM" id="SSF55869">
    <property type="entry name" value="DNA topoisomerase I domain"/>
    <property type="match status" value="1"/>
</dbReference>
<proteinExistence type="inferred from homology"/>
<keyword evidence="5" id="KW-0238">DNA-binding</keyword>
<evidence type="ECO:0000256" key="6">
    <source>
        <dbReference type="ARBA" id="ARBA00023235"/>
    </source>
</evidence>
<reference evidence="9 10" key="1">
    <citation type="submission" date="2024-03" db="EMBL/GenBank/DDBJ databases">
        <authorList>
            <person name="Jo J.-H."/>
        </authorList>
    </citation>
    <scope>NUCLEOTIDE SEQUENCE [LARGE SCALE GENOMIC DNA]</scope>
    <source>
        <strain evidence="9 10">AS3R-12</strain>
    </source>
</reference>
<dbReference type="InterPro" id="IPR049331">
    <property type="entry name" value="Top1B_N_bact"/>
</dbReference>
<feature type="domain" description="DNA topoisomerase I catalytic core eukaryotic-type" evidence="7">
    <location>
        <begin position="81"/>
        <end position="276"/>
    </location>
</feature>
<dbReference type="Gene3D" id="1.10.132.120">
    <property type="match status" value="1"/>
</dbReference>
<evidence type="ECO:0000313" key="10">
    <source>
        <dbReference type="Proteomes" id="UP001379235"/>
    </source>
</evidence>
<dbReference type="PRINTS" id="PR00416">
    <property type="entry name" value="EUTPISMRASEI"/>
</dbReference>
<dbReference type="InterPro" id="IPR011010">
    <property type="entry name" value="DNA_brk_join_enz"/>
</dbReference>
<keyword evidence="6" id="KW-0413">Isomerase</keyword>
<evidence type="ECO:0000259" key="7">
    <source>
        <dbReference type="Pfam" id="PF01028"/>
    </source>
</evidence>
<feature type="domain" description="DNA topoisomerase IB N-terminal" evidence="8">
    <location>
        <begin position="21"/>
        <end position="69"/>
    </location>
</feature>
<dbReference type="RefSeq" id="WP_339964480.1">
    <property type="nucleotide sequence ID" value="NZ_JBBHJY010000001.1"/>
</dbReference>
<comment type="similarity">
    <text evidence="2">Belongs to the type IB topoisomerase family.</text>
</comment>
<dbReference type="PROSITE" id="PS52038">
    <property type="entry name" value="TOPO_IB_2"/>
    <property type="match status" value="1"/>
</dbReference>
<evidence type="ECO:0000256" key="4">
    <source>
        <dbReference type="ARBA" id="ARBA00023029"/>
    </source>
</evidence>
<dbReference type="Gene3D" id="3.30.66.10">
    <property type="entry name" value="DNA topoisomerase I domain"/>
    <property type="match status" value="1"/>
</dbReference>
<evidence type="ECO:0000256" key="5">
    <source>
        <dbReference type="ARBA" id="ARBA00023125"/>
    </source>
</evidence>
<keyword evidence="10" id="KW-1185">Reference proteome</keyword>
<evidence type="ECO:0000256" key="1">
    <source>
        <dbReference type="ARBA" id="ARBA00000213"/>
    </source>
</evidence>
<protein>
    <recommendedName>
        <fullName evidence="3">DNA topoisomerase</fullName>
        <ecNumber evidence="3">5.6.2.1</ecNumber>
    </recommendedName>
</protein>
<dbReference type="InterPro" id="IPR014711">
    <property type="entry name" value="TopoI_cat_a-hlx-sub_euk"/>
</dbReference>
<dbReference type="EC" id="5.6.2.1" evidence="3"/>
<dbReference type="EMBL" id="JBBHJY010000001">
    <property type="protein sequence ID" value="MEJ6008824.1"/>
    <property type="molecule type" value="Genomic_DNA"/>
</dbReference>
<name>A0ABU8S4E0_9SPHN</name>
<evidence type="ECO:0000313" key="9">
    <source>
        <dbReference type="EMBL" id="MEJ6008824.1"/>
    </source>
</evidence>
<dbReference type="Gene3D" id="3.90.15.10">
    <property type="entry name" value="Topoisomerase I, Chain A, domain 3"/>
    <property type="match status" value="1"/>
</dbReference>
<evidence type="ECO:0000259" key="8">
    <source>
        <dbReference type="Pfam" id="PF21338"/>
    </source>
</evidence>
<dbReference type="SUPFAM" id="SSF56349">
    <property type="entry name" value="DNA breaking-rejoining enzymes"/>
    <property type="match status" value="1"/>
</dbReference>